<evidence type="ECO:0000313" key="9">
    <source>
        <dbReference type="EMBL" id="SDW55267.1"/>
    </source>
</evidence>
<dbReference type="InterPro" id="IPR050390">
    <property type="entry name" value="C5-Methyltransferase"/>
</dbReference>
<dbReference type="PROSITE" id="PS00094">
    <property type="entry name" value="C5_MTASE_1"/>
    <property type="match status" value="1"/>
</dbReference>
<evidence type="ECO:0000256" key="1">
    <source>
        <dbReference type="ARBA" id="ARBA00022603"/>
    </source>
</evidence>
<dbReference type="Proteomes" id="UP000198569">
    <property type="component" value="Unassembled WGS sequence"/>
</dbReference>
<evidence type="ECO:0000256" key="3">
    <source>
        <dbReference type="ARBA" id="ARBA00022691"/>
    </source>
</evidence>
<dbReference type="Pfam" id="PF00145">
    <property type="entry name" value="DNA_methylase"/>
    <property type="match status" value="1"/>
</dbReference>
<keyword evidence="1 6" id="KW-0489">Methyltransferase</keyword>
<keyword evidence="4" id="KW-0680">Restriction system</keyword>
<dbReference type="GO" id="GO:0003677">
    <property type="term" value="F:DNA binding"/>
    <property type="evidence" value="ECO:0007669"/>
    <property type="project" value="TreeGrafter"/>
</dbReference>
<organism evidence="9 10">
    <name type="scientific">Flavobacterium degerlachei</name>
    <dbReference type="NCBI Taxonomy" id="229203"/>
    <lineage>
        <taxon>Bacteria</taxon>
        <taxon>Pseudomonadati</taxon>
        <taxon>Bacteroidota</taxon>
        <taxon>Flavobacteriia</taxon>
        <taxon>Flavobacteriales</taxon>
        <taxon>Flavobacteriaceae</taxon>
        <taxon>Flavobacterium</taxon>
    </lineage>
</organism>
<dbReference type="GO" id="GO:0009307">
    <property type="term" value="P:DNA restriction-modification system"/>
    <property type="evidence" value="ECO:0007669"/>
    <property type="project" value="UniProtKB-KW"/>
</dbReference>
<dbReference type="OrthoDB" id="32195at2"/>
<protein>
    <recommendedName>
        <fullName evidence="8">Cytosine-specific methyltransferase</fullName>
        <ecNumber evidence="8">2.1.1.37</ecNumber>
    </recommendedName>
</protein>
<evidence type="ECO:0000256" key="4">
    <source>
        <dbReference type="ARBA" id="ARBA00022747"/>
    </source>
</evidence>
<comment type="catalytic activity">
    <reaction evidence="5 8">
        <text>a 2'-deoxycytidine in DNA + S-adenosyl-L-methionine = a 5-methyl-2'-deoxycytidine in DNA + S-adenosyl-L-homocysteine + H(+)</text>
        <dbReference type="Rhea" id="RHEA:13681"/>
        <dbReference type="Rhea" id="RHEA-COMP:11369"/>
        <dbReference type="Rhea" id="RHEA-COMP:11370"/>
        <dbReference type="ChEBI" id="CHEBI:15378"/>
        <dbReference type="ChEBI" id="CHEBI:57856"/>
        <dbReference type="ChEBI" id="CHEBI:59789"/>
        <dbReference type="ChEBI" id="CHEBI:85452"/>
        <dbReference type="ChEBI" id="CHEBI:85454"/>
        <dbReference type="EC" id="2.1.1.37"/>
    </reaction>
</comment>
<name>A0A1H2UGR8_9FLAO</name>
<dbReference type="EMBL" id="FNMV01000003">
    <property type="protein sequence ID" value="SDW55267.1"/>
    <property type="molecule type" value="Genomic_DNA"/>
</dbReference>
<dbReference type="PANTHER" id="PTHR10629:SF52">
    <property type="entry name" value="DNA (CYTOSINE-5)-METHYLTRANSFERASE 1"/>
    <property type="match status" value="1"/>
</dbReference>
<dbReference type="STRING" id="229203.SAMN05444338_103166"/>
<comment type="similarity">
    <text evidence="6 7">Belongs to the class I-like SAM-binding methyltransferase superfamily. C5-methyltransferase family.</text>
</comment>
<dbReference type="PROSITE" id="PS51679">
    <property type="entry name" value="SAM_MT_C5"/>
    <property type="match status" value="1"/>
</dbReference>
<dbReference type="GO" id="GO:0032259">
    <property type="term" value="P:methylation"/>
    <property type="evidence" value="ECO:0007669"/>
    <property type="project" value="UniProtKB-KW"/>
</dbReference>
<dbReference type="RefSeq" id="WP_091430124.1">
    <property type="nucleotide sequence ID" value="NZ_FNMV01000003.1"/>
</dbReference>
<reference evidence="10" key="1">
    <citation type="submission" date="2016-10" db="EMBL/GenBank/DDBJ databases">
        <authorList>
            <person name="Varghese N."/>
            <person name="Submissions S."/>
        </authorList>
    </citation>
    <scope>NUCLEOTIDE SEQUENCE [LARGE SCALE GENOMIC DNA]</scope>
    <source>
        <strain evidence="10">DSM 15718</strain>
    </source>
</reference>
<dbReference type="GO" id="GO:0044027">
    <property type="term" value="P:negative regulation of gene expression via chromosomal CpG island methylation"/>
    <property type="evidence" value="ECO:0007669"/>
    <property type="project" value="TreeGrafter"/>
</dbReference>
<feature type="active site" evidence="6">
    <location>
        <position position="72"/>
    </location>
</feature>
<evidence type="ECO:0000256" key="2">
    <source>
        <dbReference type="ARBA" id="ARBA00022679"/>
    </source>
</evidence>
<dbReference type="InterPro" id="IPR029063">
    <property type="entry name" value="SAM-dependent_MTases_sf"/>
</dbReference>
<dbReference type="AlphaFoldDB" id="A0A1H2UGR8"/>
<keyword evidence="3 6" id="KW-0949">S-adenosyl-L-methionine</keyword>
<dbReference type="GO" id="GO:0003886">
    <property type="term" value="F:DNA (cytosine-5-)-methyltransferase activity"/>
    <property type="evidence" value="ECO:0007669"/>
    <property type="project" value="UniProtKB-EC"/>
</dbReference>
<accession>A0A1H2UGR8</accession>
<dbReference type="PRINTS" id="PR00105">
    <property type="entry name" value="C5METTRFRASE"/>
</dbReference>
<evidence type="ECO:0000256" key="7">
    <source>
        <dbReference type="RuleBase" id="RU000416"/>
    </source>
</evidence>
<keyword evidence="10" id="KW-1185">Reference proteome</keyword>
<dbReference type="InterPro" id="IPR031303">
    <property type="entry name" value="C5_meth_CS"/>
</dbReference>
<dbReference type="EC" id="2.1.1.37" evidence="8"/>
<dbReference type="NCBIfam" id="TIGR00675">
    <property type="entry name" value="dcm"/>
    <property type="match status" value="1"/>
</dbReference>
<dbReference type="InterPro" id="IPR001525">
    <property type="entry name" value="C5_MeTfrase"/>
</dbReference>
<evidence type="ECO:0000256" key="6">
    <source>
        <dbReference type="PROSITE-ProRule" id="PRU01016"/>
    </source>
</evidence>
<keyword evidence="2 6" id="KW-0808">Transferase</keyword>
<evidence type="ECO:0000256" key="8">
    <source>
        <dbReference type="RuleBase" id="RU000417"/>
    </source>
</evidence>
<proteinExistence type="inferred from homology"/>
<evidence type="ECO:0000313" key="10">
    <source>
        <dbReference type="Proteomes" id="UP000198569"/>
    </source>
</evidence>
<dbReference type="PANTHER" id="PTHR10629">
    <property type="entry name" value="CYTOSINE-SPECIFIC METHYLTRANSFERASE"/>
    <property type="match status" value="1"/>
</dbReference>
<gene>
    <name evidence="9" type="ORF">SAMN05444338_103166</name>
</gene>
<evidence type="ECO:0000256" key="5">
    <source>
        <dbReference type="ARBA" id="ARBA00047422"/>
    </source>
</evidence>
<dbReference type="PROSITE" id="PS00095">
    <property type="entry name" value="C5_MTASE_2"/>
    <property type="match status" value="1"/>
</dbReference>
<dbReference type="SUPFAM" id="SSF53335">
    <property type="entry name" value="S-adenosyl-L-methionine-dependent methyltransferases"/>
    <property type="match status" value="1"/>
</dbReference>
<sequence>MKIVSFFAGAGGLDLGFEKAGFDVVWANEYDKDIWETFEKNHKNTVLDRRSIVDIPSNEVPDCDGIIGGPPCQSWSEAGSKRGIADKRGQLFYEFMRILADKKPKFFLAENVSGMLLPAHKDALANIKQMFTDIGYDLSFELLNVSDYGVPQDRKRVFFIGYRKDLGLKFQFPKPTTPEIKITLEKAIGDLKNSVLPAKEGNYTNGDKCKVVNHEYMIGGFSSMFMSRNRVRSWDEVSFTIQAGGRHAPLHPQAPTMKFIEQNLREFVKGKESLYRRLSVRECARIQTFPDNFIFYYSSVVAGYKMIGNAVPVRMAKVLGQKIFKDLSSLKSNKKEVVQDFNQAVNGSIVREKMNEIINSIAV</sequence>
<dbReference type="InterPro" id="IPR018117">
    <property type="entry name" value="C5_DNA_meth_AS"/>
</dbReference>
<dbReference type="Gene3D" id="3.40.50.150">
    <property type="entry name" value="Vaccinia Virus protein VP39"/>
    <property type="match status" value="1"/>
</dbReference>
<dbReference type="Gene3D" id="3.90.120.10">
    <property type="entry name" value="DNA Methylase, subunit A, domain 2"/>
    <property type="match status" value="1"/>
</dbReference>
<dbReference type="CDD" id="cd00315">
    <property type="entry name" value="Cyt_C5_DNA_methylase"/>
    <property type="match status" value="1"/>
</dbReference>